<keyword evidence="3" id="KW-1185">Reference proteome</keyword>
<organism evidence="2 3">
    <name type="scientific">Candidatus Endolissoclinum faulkneri L2</name>
    <dbReference type="NCBI Taxonomy" id="1193729"/>
    <lineage>
        <taxon>Bacteria</taxon>
        <taxon>Pseudomonadati</taxon>
        <taxon>Pseudomonadota</taxon>
        <taxon>Alphaproteobacteria</taxon>
        <taxon>Rhodospirillales</taxon>
        <taxon>Rhodospirillaceae</taxon>
        <taxon>Candidatus Endolissoclinum</taxon>
    </lineage>
</organism>
<keyword evidence="1" id="KW-1133">Transmembrane helix</keyword>
<accession>K7Z3X0</accession>
<gene>
    <name evidence="2" type="ORF">A1OE_510</name>
</gene>
<protein>
    <submittedName>
        <fullName evidence="2">Uncharacterized protein</fullName>
    </submittedName>
</protein>
<name>K7Z3X0_9PROT</name>
<keyword evidence="1" id="KW-0472">Membrane</keyword>
<evidence type="ECO:0000256" key="1">
    <source>
        <dbReference type="SAM" id="Phobius"/>
    </source>
</evidence>
<dbReference type="HOGENOM" id="CLU_3248744_0_0_5"/>
<sequence length="42" mass="5253">MHIKLFIIFELIILYLCFYEILMNDSIKYVLKLWIKQLKVFD</sequence>
<proteinExistence type="predicted"/>
<dbReference type="EMBL" id="CP003539">
    <property type="protein sequence ID" value="AFX98703.1"/>
    <property type="molecule type" value="Genomic_DNA"/>
</dbReference>
<feature type="transmembrane region" description="Helical" evidence="1">
    <location>
        <begin position="6"/>
        <end position="22"/>
    </location>
</feature>
<dbReference type="Proteomes" id="UP000010077">
    <property type="component" value="Chromosome"/>
</dbReference>
<evidence type="ECO:0000313" key="2">
    <source>
        <dbReference type="EMBL" id="AFX98703.1"/>
    </source>
</evidence>
<keyword evidence="1" id="KW-0812">Transmembrane</keyword>
<dbReference type="KEGG" id="thal:A1OE_510"/>
<evidence type="ECO:0000313" key="3">
    <source>
        <dbReference type="Proteomes" id="UP000010077"/>
    </source>
</evidence>
<reference evidence="2 3" key="1">
    <citation type="journal article" date="2012" name="Proc. Natl. Acad. Sci. U.S.A.">
        <title>Genome streamlining and chemical defense in a coral reef symbiosis.</title>
        <authorList>
            <person name="Kwan J.C."/>
            <person name="Donia M.S."/>
            <person name="Han A.W."/>
            <person name="Hirose E."/>
            <person name="Haygood M.G."/>
            <person name="Schmidt E.W."/>
        </authorList>
    </citation>
    <scope>NUCLEOTIDE SEQUENCE [LARGE SCALE GENOMIC DNA]</scope>
    <source>
        <strain evidence="2 3">L2</strain>
    </source>
</reference>
<dbReference type="AlphaFoldDB" id="K7Z3X0"/>